<keyword evidence="3" id="KW-0804">Transcription</keyword>
<dbReference type="EMBL" id="BAAAOB010000001">
    <property type="protein sequence ID" value="GAA1783768.1"/>
    <property type="molecule type" value="Genomic_DNA"/>
</dbReference>
<dbReference type="InterPro" id="IPR036271">
    <property type="entry name" value="Tet_transcr_reg_TetR-rel_C_sf"/>
</dbReference>
<dbReference type="PROSITE" id="PS50977">
    <property type="entry name" value="HTH_TETR_2"/>
    <property type="match status" value="1"/>
</dbReference>
<dbReference type="PANTHER" id="PTHR30055:SF148">
    <property type="entry name" value="TETR-FAMILY TRANSCRIPTIONAL REGULATOR"/>
    <property type="match status" value="1"/>
</dbReference>
<feature type="domain" description="HTH tetR-type" evidence="5">
    <location>
        <begin position="9"/>
        <end position="69"/>
    </location>
</feature>
<organism evidence="6 7">
    <name type="scientific">Leucobacter iarius</name>
    <dbReference type="NCBI Taxonomy" id="333963"/>
    <lineage>
        <taxon>Bacteria</taxon>
        <taxon>Bacillati</taxon>
        <taxon>Actinomycetota</taxon>
        <taxon>Actinomycetes</taxon>
        <taxon>Micrococcales</taxon>
        <taxon>Microbacteriaceae</taxon>
        <taxon>Leucobacter</taxon>
    </lineage>
</organism>
<evidence type="ECO:0000256" key="4">
    <source>
        <dbReference type="PROSITE-ProRule" id="PRU00335"/>
    </source>
</evidence>
<evidence type="ECO:0000256" key="2">
    <source>
        <dbReference type="ARBA" id="ARBA00023125"/>
    </source>
</evidence>
<dbReference type="Pfam" id="PF16859">
    <property type="entry name" value="TetR_C_11"/>
    <property type="match status" value="1"/>
</dbReference>
<dbReference type="Gene3D" id="1.10.357.10">
    <property type="entry name" value="Tetracycline Repressor, domain 2"/>
    <property type="match status" value="1"/>
</dbReference>
<proteinExistence type="predicted"/>
<evidence type="ECO:0000313" key="6">
    <source>
        <dbReference type="EMBL" id="GAA1783768.1"/>
    </source>
</evidence>
<sequence>MNQGRPRDTDITERVLELARAQLLDGGLAALNYDALAVGAGTSRTAIYRRWPNRTDLARDVVEASTLPWVRPETGSVVEDLVQHSMQNVLNQQMVLRGRDASSLWLTILSPEILDHFMERIGRRRRDLGREIIAAGISREELPADTDEELLLDTLAGLALFRSVVARRPAAEHEIRTVVRSLCETPPRRGAAHPDGAATTT</sequence>
<keyword evidence="1" id="KW-0805">Transcription regulation</keyword>
<feature type="DNA-binding region" description="H-T-H motif" evidence="4">
    <location>
        <begin position="32"/>
        <end position="51"/>
    </location>
</feature>
<evidence type="ECO:0000313" key="7">
    <source>
        <dbReference type="Proteomes" id="UP001500851"/>
    </source>
</evidence>
<accession>A0ABP4XPM1</accession>
<evidence type="ECO:0000256" key="3">
    <source>
        <dbReference type="ARBA" id="ARBA00023163"/>
    </source>
</evidence>
<keyword evidence="2 4" id="KW-0238">DNA-binding</keyword>
<dbReference type="SUPFAM" id="SSF48498">
    <property type="entry name" value="Tetracyclin repressor-like, C-terminal domain"/>
    <property type="match status" value="1"/>
</dbReference>
<dbReference type="Pfam" id="PF00440">
    <property type="entry name" value="TetR_N"/>
    <property type="match status" value="1"/>
</dbReference>
<dbReference type="PANTHER" id="PTHR30055">
    <property type="entry name" value="HTH-TYPE TRANSCRIPTIONAL REGULATOR RUTR"/>
    <property type="match status" value="1"/>
</dbReference>
<evidence type="ECO:0000256" key="1">
    <source>
        <dbReference type="ARBA" id="ARBA00023015"/>
    </source>
</evidence>
<dbReference type="Gene3D" id="1.10.10.60">
    <property type="entry name" value="Homeodomain-like"/>
    <property type="match status" value="1"/>
</dbReference>
<comment type="caution">
    <text evidence="6">The sequence shown here is derived from an EMBL/GenBank/DDBJ whole genome shotgun (WGS) entry which is preliminary data.</text>
</comment>
<evidence type="ECO:0000259" key="5">
    <source>
        <dbReference type="PROSITE" id="PS50977"/>
    </source>
</evidence>
<dbReference type="InterPro" id="IPR009057">
    <property type="entry name" value="Homeodomain-like_sf"/>
</dbReference>
<protein>
    <submittedName>
        <fullName evidence="6">TetR/AcrR family transcriptional regulator</fullName>
    </submittedName>
</protein>
<reference evidence="7" key="1">
    <citation type="journal article" date="2019" name="Int. J. Syst. Evol. Microbiol.">
        <title>The Global Catalogue of Microorganisms (GCM) 10K type strain sequencing project: providing services to taxonomists for standard genome sequencing and annotation.</title>
        <authorList>
            <consortium name="The Broad Institute Genomics Platform"/>
            <consortium name="The Broad Institute Genome Sequencing Center for Infectious Disease"/>
            <person name="Wu L."/>
            <person name="Ma J."/>
        </authorList>
    </citation>
    <scope>NUCLEOTIDE SEQUENCE [LARGE SCALE GENOMIC DNA]</scope>
    <source>
        <strain evidence="7">JCM 14736</strain>
    </source>
</reference>
<dbReference type="Proteomes" id="UP001500851">
    <property type="component" value="Unassembled WGS sequence"/>
</dbReference>
<dbReference type="InterPro" id="IPR011075">
    <property type="entry name" value="TetR_C"/>
</dbReference>
<dbReference type="InterPro" id="IPR001647">
    <property type="entry name" value="HTH_TetR"/>
</dbReference>
<dbReference type="SUPFAM" id="SSF46689">
    <property type="entry name" value="Homeodomain-like"/>
    <property type="match status" value="1"/>
</dbReference>
<name>A0ABP4XPM1_9MICO</name>
<keyword evidence="7" id="KW-1185">Reference proteome</keyword>
<gene>
    <name evidence="6" type="ORF">GCM10009768_10780</name>
</gene>
<dbReference type="RefSeq" id="WP_344030285.1">
    <property type="nucleotide sequence ID" value="NZ_BAAAOB010000001.1"/>
</dbReference>
<dbReference type="InterPro" id="IPR050109">
    <property type="entry name" value="HTH-type_TetR-like_transc_reg"/>
</dbReference>